<reference evidence="2 3" key="1">
    <citation type="submission" date="2020-08" db="EMBL/GenBank/DDBJ databases">
        <title>Genomic Encyclopedia of Type Strains, Phase III (KMG-III): the genomes of soil and plant-associated and newly described type strains.</title>
        <authorList>
            <person name="Whitman W."/>
        </authorList>
    </citation>
    <scope>NUCLEOTIDE SEQUENCE [LARGE SCALE GENOMIC DNA]</scope>
    <source>
        <strain evidence="2 3">CECT 8840</strain>
    </source>
</reference>
<proteinExistence type="predicted"/>
<feature type="domain" description="DUF7824" evidence="1">
    <location>
        <begin position="543"/>
        <end position="623"/>
    </location>
</feature>
<gene>
    <name evidence="2" type="ORF">FHS44_006021</name>
</gene>
<keyword evidence="3" id="KW-1185">Reference proteome</keyword>
<evidence type="ECO:0000259" key="1">
    <source>
        <dbReference type="Pfam" id="PF25148"/>
    </source>
</evidence>
<dbReference type="RefSeq" id="WP_184720588.1">
    <property type="nucleotide sequence ID" value="NZ_JACHJP010000008.1"/>
</dbReference>
<evidence type="ECO:0000313" key="2">
    <source>
        <dbReference type="EMBL" id="MBB4918885.1"/>
    </source>
</evidence>
<organism evidence="2 3">
    <name type="scientific">Streptosporangium saharense</name>
    <dbReference type="NCBI Taxonomy" id="1706840"/>
    <lineage>
        <taxon>Bacteria</taxon>
        <taxon>Bacillati</taxon>
        <taxon>Actinomycetota</taxon>
        <taxon>Actinomycetes</taxon>
        <taxon>Streptosporangiales</taxon>
        <taxon>Streptosporangiaceae</taxon>
        <taxon>Streptosporangium</taxon>
    </lineage>
</organism>
<dbReference type="Pfam" id="PF25148">
    <property type="entry name" value="DUF7824"/>
    <property type="match status" value="1"/>
</dbReference>
<dbReference type="AlphaFoldDB" id="A0A7W7VR25"/>
<name>A0A7W7VR25_9ACTN</name>
<comment type="caution">
    <text evidence="2">The sequence shown here is derived from an EMBL/GenBank/DDBJ whole genome shotgun (WGS) entry which is preliminary data.</text>
</comment>
<evidence type="ECO:0000313" key="3">
    <source>
        <dbReference type="Proteomes" id="UP000552644"/>
    </source>
</evidence>
<sequence>MARRLPEFLDEVRQVAVERVRAKQGEPQPWEEREAVGDVLLPLGPSLRIVGVGTISGAAAAVAWLTRREFAVRWGPQLEPGHLVTALAGRPEAWRADVAARLAKKIRRANDPIAPLALALLRAVQGEPPNHDPLVVAWLFAGVVDDDPLVGPLLPRIFEAQGAGRTLMEERATPTPTPWLALFKQLLADGRLSRAEVIDGCVSRFLRGGDAVDLRFFVRLHELLAPEPHEVAARTRDYLRLLPTAPSTVATLALDQVRRSGPHDEADVAEAVDALIFRSETKLAEAGLRWLDQEVRRAPTLVGETASALATAFAHTSYDVQRRAARIAVKHAAAFEAGAAVITEAVGLLPAELGAQVAAVFGGEVAEPEAPEPFVPVALPVVEKPGPFPAPSLEVNEWDLHDWVKSEQWLAAFVEQAGGDRTALRARLEPVFGDVFSQLHEMKRWRDAPQWIAALAKEVIASGSDPDVPEGTGFSVTGEKETDVPGRAFTDLTKQVWNNLFRQISKLGASEELVAAVRDGLPASPPERVERRLPDPRSVSGPHMFLLRRLSELYVALREGTLPPVLLATPTSMTGHLSPDVLIERLEICAAAGVEPLSADLQQALLRLPRRRDAEAAERAARVGSRAAASVATWLAEGGLPDPETGLKWGYGKHARDHDFREDELRYEATARLIPVLRAKPTGHDLIDELLREPSSRRGDGHGYAVDWWPATLPSHREVVAVNYLPHLLYQWNRAGVYPAHLVALTQANGPVGEATALVLAYFLAAERQEAVRSLLLMAAREDLDGEAVGRQLGYLVRRTWFETRPLLKVLTEAAHQGAHEQVWEILRVMTPMLLPDEGERPTVVHSELVAFTADLAVRTGAKGEIPAVTAHAARGGRSRFVRECARLRDLLG</sequence>
<dbReference type="Proteomes" id="UP000552644">
    <property type="component" value="Unassembled WGS sequence"/>
</dbReference>
<accession>A0A7W7VR25</accession>
<dbReference type="InterPro" id="IPR056726">
    <property type="entry name" value="DUF7824"/>
</dbReference>
<protein>
    <recommendedName>
        <fullName evidence="1">DUF7824 domain-containing protein</fullName>
    </recommendedName>
</protein>
<dbReference type="EMBL" id="JACHJP010000008">
    <property type="protein sequence ID" value="MBB4918885.1"/>
    <property type="molecule type" value="Genomic_DNA"/>
</dbReference>